<proteinExistence type="predicted"/>
<dbReference type="EMBL" id="FNGY01000016">
    <property type="protein sequence ID" value="SDO57180.1"/>
    <property type="molecule type" value="Genomic_DNA"/>
</dbReference>
<dbReference type="RefSeq" id="WP_074612783.1">
    <property type="nucleotide sequence ID" value="NZ_FNGY01000016.1"/>
</dbReference>
<dbReference type="OrthoDB" id="9127354at2"/>
<protein>
    <submittedName>
        <fullName evidence="1">Uncharacterized protein</fullName>
    </submittedName>
</protein>
<dbReference type="AlphaFoldDB" id="A0A1H0KN48"/>
<sequence>MGPYIKSFRDVIEELKPQSEEEIKFLPLCHTTTQGYAISIMHEKGAIPKPCKVYNENLVYFFYGKSSYITSEDLSSYTDDPPMTFIFDIKTIGTDSFKRILPFDSGGFTRMKSIFHKENYVLEDPDIFHVLAFIKLLFGNNEAYIQSKVNVEELSKHKDCCLEIGHLINLYQQATRGERKVGPQFFSIEAQCDKVIQFTPTHLVLPYEFYNTVYWGTNFKNQFPNIQLHQYGHEESLARPGIPLEAWKHQDLMSRKVEEIITGLS</sequence>
<reference evidence="2" key="1">
    <citation type="submission" date="2016-10" db="EMBL/GenBank/DDBJ databases">
        <authorList>
            <person name="Varghese N."/>
            <person name="Submissions S."/>
        </authorList>
    </citation>
    <scope>NUCLEOTIDE SEQUENCE [LARGE SCALE GENOMIC DNA]</scope>
    <source>
        <strain evidence="2">DSM 19110</strain>
    </source>
</reference>
<accession>A0A1H0KN48</accession>
<evidence type="ECO:0000313" key="1">
    <source>
        <dbReference type="EMBL" id="SDO57180.1"/>
    </source>
</evidence>
<gene>
    <name evidence="1" type="ORF">SAMN05421820_116101</name>
</gene>
<dbReference type="Proteomes" id="UP000183200">
    <property type="component" value="Unassembled WGS sequence"/>
</dbReference>
<keyword evidence="2" id="KW-1185">Reference proteome</keyword>
<name>A0A1H0KN48_9SPHI</name>
<evidence type="ECO:0000313" key="2">
    <source>
        <dbReference type="Proteomes" id="UP000183200"/>
    </source>
</evidence>
<organism evidence="1 2">
    <name type="scientific">Pedobacter steynii</name>
    <dbReference type="NCBI Taxonomy" id="430522"/>
    <lineage>
        <taxon>Bacteria</taxon>
        <taxon>Pseudomonadati</taxon>
        <taxon>Bacteroidota</taxon>
        <taxon>Sphingobacteriia</taxon>
        <taxon>Sphingobacteriales</taxon>
        <taxon>Sphingobacteriaceae</taxon>
        <taxon>Pedobacter</taxon>
    </lineage>
</organism>